<dbReference type="Pfam" id="PF10358">
    <property type="entry name" value="NT-C2"/>
    <property type="match status" value="1"/>
</dbReference>
<keyword evidence="10" id="KW-1185">Reference proteome</keyword>
<evidence type="ECO:0000259" key="6">
    <source>
        <dbReference type="PROSITE" id="PS50021"/>
    </source>
</evidence>
<feature type="compositionally biased region" description="Polar residues" evidence="5">
    <location>
        <begin position="554"/>
        <end position="571"/>
    </location>
</feature>
<dbReference type="SMART" id="SM00033">
    <property type="entry name" value="CH"/>
    <property type="match status" value="1"/>
</dbReference>
<dbReference type="SMART" id="SM01203">
    <property type="entry name" value="DUF3585"/>
    <property type="match status" value="1"/>
</dbReference>
<dbReference type="Pfam" id="PF12130">
    <property type="entry name" value="bMERB_dom"/>
    <property type="match status" value="1"/>
</dbReference>
<feature type="compositionally biased region" description="Basic and acidic residues" evidence="5">
    <location>
        <begin position="650"/>
        <end position="681"/>
    </location>
</feature>
<evidence type="ECO:0000313" key="9">
    <source>
        <dbReference type="EMBL" id="CAH2324838.1"/>
    </source>
</evidence>
<accession>A0AAD1WST1</accession>
<reference evidence="9" key="1">
    <citation type="submission" date="2022-03" db="EMBL/GenBank/DDBJ databases">
        <authorList>
            <person name="Alioto T."/>
            <person name="Alioto T."/>
            <person name="Gomez Garrido J."/>
        </authorList>
    </citation>
    <scope>NUCLEOTIDE SEQUENCE</scope>
</reference>
<evidence type="ECO:0000256" key="5">
    <source>
        <dbReference type="SAM" id="MobiDB-lite"/>
    </source>
</evidence>
<dbReference type="FunFam" id="1.10.418.10:FF:000023">
    <property type="entry name" value="EH domain-binding protein 1 isoform X1"/>
    <property type="match status" value="1"/>
</dbReference>
<feature type="domain" description="C2 NT-type" evidence="7">
    <location>
        <begin position="8"/>
        <end position="157"/>
    </location>
</feature>
<feature type="compositionally biased region" description="Basic and acidic residues" evidence="5">
    <location>
        <begin position="1050"/>
        <end position="1059"/>
    </location>
</feature>
<evidence type="ECO:0000259" key="8">
    <source>
        <dbReference type="PROSITE" id="PS51848"/>
    </source>
</evidence>
<dbReference type="InterPro" id="IPR001715">
    <property type="entry name" value="CH_dom"/>
</dbReference>
<keyword evidence="3" id="KW-0967">Endosome</keyword>
<keyword evidence="2" id="KW-0597">Phosphoprotein</keyword>
<name>A0AAD1WST1_PELCU</name>
<feature type="compositionally biased region" description="Basic and acidic residues" evidence="5">
    <location>
        <begin position="1375"/>
        <end position="1429"/>
    </location>
</feature>
<dbReference type="GO" id="GO:0005768">
    <property type="term" value="C:endosome"/>
    <property type="evidence" value="ECO:0007669"/>
    <property type="project" value="UniProtKB-SubCell"/>
</dbReference>
<feature type="compositionally biased region" description="Polar residues" evidence="5">
    <location>
        <begin position="1435"/>
        <end position="1477"/>
    </location>
</feature>
<feature type="domain" description="BMERB" evidence="8">
    <location>
        <begin position="1590"/>
        <end position="1755"/>
    </location>
</feature>
<feature type="region of interest" description="Disordered" evidence="5">
    <location>
        <begin position="1050"/>
        <end position="1082"/>
    </location>
</feature>
<dbReference type="PROSITE" id="PS51840">
    <property type="entry name" value="C2_NT"/>
    <property type="match status" value="1"/>
</dbReference>
<feature type="region of interest" description="Disordered" evidence="5">
    <location>
        <begin position="554"/>
        <end position="573"/>
    </location>
</feature>
<dbReference type="EMBL" id="OW240923">
    <property type="protein sequence ID" value="CAH2324838.1"/>
    <property type="molecule type" value="Genomic_DNA"/>
</dbReference>
<dbReference type="Gene3D" id="1.10.418.10">
    <property type="entry name" value="Calponin-like domain"/>
    <property type="match status" value="1"/>
</dbReference>
<gene>
    <name evidence="9" type="ORF">PECUL_23A001811</name>
</gene>
<feature type="region of interest" description="Disordered" evidence="5">
    <location>
        <begin position="266"/>
        <end position="311"/>
    </location>
</feature>
<organism evidence="9 10">
    <name type="scientific">Pelobates cultripes</name>
    <name type="common">Western spadefoot toad</name>
    <dbReference type="NCBI Taxonomy" id="61616"/>
    <lineage>
        <taxon>Eukaryota</taxon>
        <taxon>Metazoa</taxon>
        <taxon>Chordata</taxon>
        <taxon>Craniata</taxon>
        <taxon>Vertebrata</taxon>
        <taxon>Euteleostomi</taxon>
        <taxon>Amphibia</taxon>
        <taxon>Batrachia</taxon>
        <taxon>Anura</taxon>
        <taxon>Pelobatoidea</taxon>
        <taxon>Pelobatidae</taxon>
        <taxon>Pelobates</taxon>
    </lineage>
</organism>
<dbReference type="PROSITE" id="PS50021">
    <property type="entry name" value="CH"/>
    <property type="match status" value="1"/>
</dbReference>
<feature type="compositionally biased region" description="Polar residues" evidence="5">
    <location>
        <begin position="1563"/>
        <end position="1575"/>
    </location>
</feature>
<dbReference type="PANTHER" id="PTHR23167:SF42">
    <property type="entry name" value="EH DOMAIN-BINDING PROTEIN 1-LIKE PROTEIN 1"/>
    <property type="match status" value="1"/>
</dbReference>
<dbReference type="PROSITE" id="PS51848">
    <property type="entry name" value="BMERB"/>
    <property type="match status" value="1"/>
</dbReference>
<feature type="region of interest" description="Disordered" evidence="5">
    <location>
        <begin position="648"/>
        <end position="685"/>
    </location>
</feature>
<evidence type="ECO:0000256" key="3">
    <source>
        <dbReference type="ARBA" id="ARBA00022753"/>
    </source>
</evidence>
<dbReference type="CDD" id="cd21255">
    <property type="entry name" value="CH_EHBP1L1"/>
    <property type="match status" value="1"/>
</dbReference>
<dbReference type="InterPro" id="IPR022735">
    <property type="entry name" value="bMERB_dom"/>
</dbReference>
<dbReference type="InterPro" id="IPR050540">
    <property type="entry name" value="F-actin_Monoox_Mical"/>
</dbReference>
<protein>
    <submittedName>
        <fullName evidence="9">EH domain-binding 1 1 isoform X3</fullName>
    </submittedName>
</protein>
<dbReference type="Pfam" id="PF00307">
    <property type="entry name" value="CH"/>
    <property type="match status" value="1"/>
</dbReference>
<feature type="domain" description="Calponin-homology (CH)" evidence="6">
    <location>
        <begin position="1142"/>
        <end position="1247"/>
    </location>
</feature>
<keyword evidence="4" id="KW-0175">Coiled coil</keyword>
<feature type="compositionally biased region" description="Polar residues" evidence="5">
    <location>
        <begin position="1491"/>
        <end position="1511"/>
    </location>
</feature>
<evidence type="ECO:0000256" key="2">
    <source>
        <dbReference type="ARBA" id="ARBA00022553"/>
    </source>
</evidence>
<feature type="region of interest" description="Disordered" evidence="5">
    <location>
        <begin position="227"/>
        <end position="253"/>
    </location>
</feature>
<dbReference type="PANTHER" id="PTHR23167">
    <property type="entry name" value="CALPONIN HOMOLOGY DOMAIN-CONTAINING PROTEIN DDB_G0272472-RELATED"/>
    <property type="match status" value="1"/>
</dbReference>
<proteinExistence type="predicted"/>
<feature type="compositionally biased region" description="Basic and acidic residues" evidence="5">
    <location>
        <begin position="1352"/>
        <end position="1366"/>
    </location>
</feature>
<feature type="region of interest" description="Disordered" evidence="5">
    <location>
        <begin position="189"/>
        <end position="208"/>
    </location>
</feature>
<dbReference type="Proteomes" id="UP001295444">
    <property type="component" value="Chromosome 12"/>
</dbReference>
<evidence type="ECO:0000313" key="10">
    <source>
        <dbReference type="Proteomes" id="UP001295444"/>
    </source>
</evidence>
<evidence type="ECO:0000256" key="4">
    <source>
        <dbReference type="ARBA" id="ARBA00023054"/>
    </source>
</evidence>
<dbReference type="SUPFAM" id="SSF47576">
    <property type="entry name" value="Calponin-homology domain, CH-domain"/>
    <property type="match status" value="1"/>
</dbReference>
<feature type="region of interest" description="Disordered" evidence="5">
    <location>
        <begin position="1337"/>
        <end position="1595"/>
    </location>
</feature>
<evidence type="ECO:0000259" key="7">
    <source>
        <dbReference type="PROSITE" id="PS51840"/>
    </source>
</evidence>
<dbReference type="InterPro" id="IPR019448">
    <property type="entry name" value="NT-C2"/>
</dbReference>
<feature type="region of interest" description="Disordered" evidence="5">
    <location>
        <begin position="800"/>
        <end position="824"/>
    </location>
</feature>
<evidence type="ECO:0000256" key="1">
    <source>
        <dbReference type="ARBA" id="ARBA00004177"/>
    </source>
</evidence>
<dbReference type="InterPro" id="IPR036872">
    <property type="entry name" value="CH_dom_sf"/>
</dbReference>
<sequence length="1773" mass="200676">MSSVWKRLQRTGKRASRFTFVASYQELILECTQKWQPDKVVVVWTRRNRRVCSKPHSWQPGIKDPFRGSVVWAVPENVDITATLYRDPHSDHFEEKEWTFQIEGESRGHKKLLAVGPIDLQKYAAISSAPRELKLTLSPRSVKVVSAILTVSITCTLLREGKATDDDMQSIASLLSLKPSDIADMDDFNEEEDEDKHRPNRNSIGPRGYLASIRTDYFSDHTRELNTLTEEEDETPALKVTQKSPTTLSPLKGFLHKASEPVIPRLQQRKGHGLTPLSETQTSNKENRRELSNTATEESTGGGQTPIHEGRSNEVWKMQQVNLDQMPHLKVTPTREPESANWGGWRGNEQSVLEGNILQNTKSDTAQVPEVAVRVNRGLKKEEVQRKPNDEMAQVKSILSSENRVLSITKVPDTINVGGERFPETTVKINRVVKIDPVQETTLCGGAKYKEMTQVPEKLDKTERTLKIGEVQKTPPKASERKHRIAQIPKPVVVPAQIKLENDTLTYTAMVYKPADNVLETEKAQEATIPKVIDGEETENSYSSDLFSCIQPTSELESGKAQETASKPNDNQEMKGLCGNGQIGIEQSEEIIVQYDSVSNLDEVIRNRGDEEIHKCDTLVENTYIDIYEKTDKIEKKVEMFEDGDNIQETEAKSSQERPETEKSHKTSTKAEENMQEKDTQHNMNTYDIKFQDISLKESETIQQITDKEVNGATSLGNTGEQEKAVIDDYYDNNKVNEHSRADKYVIELGSDFVVNKTMEILTKEETKPHDILICDVNEGETGQYIDLWINEGEQDVSISEEHEAHGGDGADKKLSMSERKTDIAERQTDTKVGFVDETAQEHTVLEKIAVDEDVIIQETSTECEREKECAVEIAPVVETIEQEVNKITNTAIFKENKKQETISVEEIIAQEEVRIQETKVEFTQETLGAFGIESKVSKVQEEAQQTTNQGRNIFDDRVQQILHRENKGELETDEEHYVAATCPSDRLEEVDEKVQRGQVKGDILKNIDSLETEIVKTNEAYKSVTLQKLDESMPEITQKVVDYRVQDNEGVREREKDQAPGIPVGETERPSYHESTPSHSVCETFPQIPQSTKLTRVENESDQKLSECRFSMSPPATLGLQRSAEKKTLSKYRGKEGEIAFNSTDSLLRWCQEVTSGYRGVRISNFTTSWRNGLAFCAILHHFHPERINFEELDPLNIKENNKKAYDGFAALGIPPLLSPSDMLLCPVPDKLIILTYLCQIRSHFISPQKSTALESENADLQKIDSILGKHELSMIAQNDQSTIKPKTEEQDIENSKLKAQTIQIPTSEEHDIVNTTQLKYNTPDENKVKKEWGISSKPLEGNKSSKFHHKEKEIPVSSDKENEKIQYVTPEAQEPKKIKTEQHDISIHQSEKTKSPDIYSEEKENSTCNLEKEETKISLPEKHDALYHVKQKVQCSSQEELSKSKGASQDSATNDDAQILNSTSVGNELQNSTSHGAVIPPPRVRKRLSTNGSVSESHWEDGQTSSSSGPMPVAPPRKAGGLGHLRDADLVKKRRSLIRTQSLSQDEDPEITQKNNEKSSRPSSQIVNEQSVSPPAIASTTSSTSTETPVKDEEIPALKDTSQYVASELAALENEQKEIDARAAIVEKDLRLLMENGQDKESEETLIQEWFSLVNQKNALIRRQDELQLLFNISMYYSHSAEEQDLERRFELLSRDLRALLCTDDCMKSEAQKRKEKLLLDELVSLVDQRDGLVRDLHIKERRAVEEDEHIEKSLEQRRRKLSKKEKCRIS</sequence>
<comment type="subcellular location">
    <subcellularLocation>
        <location evidence="1">Endosome</location>
    </subcellularLocation>
</comment>